<evidence type="ECO:0000256" key="3">
    <source>
        <dbReference type="ARBA" id="ARBA00022722"/>
    </source>
</evidence>
<dbReference type="SUPFAM" id="SSF116842">
    <property type="entry name" value="XseB-like"/>
    <property type="match status" value="1"/>
</dbReference>
<evidence type="ECO:0000256" key="5">
    <source>
        <dbReference type="ARBA" id="ARBA00022839"/>
    </source>
</evidence>
<proteinExistence type="inferred from homology"/>
<evidence type="ECO:0000313" key="8">
    <source>
        <dbReference type="Proteomes" id="UP000275925"/>
    </source>
</evidence>
<comment type="similarity">
    <text evidence="1">Belongs to the XseB family.</text>
</comment>
<protein>
    <recommendedName>
        <fullName evidence="6">Exodeoxyribonuclease VII small subunit</fullName>
        <ecNumber evidence="6">3.1.11.6</ecNumber>
    </recommendedName>
</protein>
<dbReference type="GO" id="GO:0008855">
    <property type="term" value="F:exodeoxyribonuclease VII activity"/>
    <property type="evidence" value="ECO:0007669"/>
    <property type="project" value="UniProtKB-UniRule"/>
</dbReference>
<dbReference type="InterPro" id="IPR037004">
    <property type="entry name" value="Exonuc_VII_ssu_sf"/>
</dbReference>
<feature type="non-terminal residue" evidence="7">
    <location>
        <position position="1"/>
    </location>
</feature>
<dbReference type="PANTHER" id="PTHR34137">
    <property type="entry name" value="EXODEOXYRIBONUCLEASE 7 SMALL SUBUNIT"/>
    <property type="match status" value="1"/>
</dbReference>
<name>A0A388TI93_9BACT</name>
<evidence type="ECO:0000256" key="1">
    <source>
        <dbReference type="ARBA" id="ARBA00009998"/>
    </source>
</evidence>
<dbReference type="GO" id="GO:0009318">
    <property type="term" value="C:exodeoxyribonuclease VII complex"/>
    <property type="evidence" value="ECO:0007669"/>
    <property type="project" value="UniProtKB-UniRule"/>
</dbReference>
<dbReference type="NCBIfam" id="TIGR01280">
    <property type="entry name" value="xseB"/>
    <property type="match status" value="1"/>
</dbReference>
<evidence type="ECO:0000256" key="4">
    <source>
        <dbReference type="ARBA" id="ARBA00022801"/>
    </source>
</evidence>
<keyword evidence="8" id="KW-1185">Reference proteome</keyword>
<evidence type="ECO:0000256" key="6">
    <source>
        <dbReference type="NCBIfam" id="TIGR01280"/>
    </source>
</evidence>
<organism evidence="7 8">
    <name type="scientific">Candidatus Termititenax persephonae</name>
    <dbReference type="NCBI Taxonomy" id="2218525"/>
    <lineage>
        <taxon>Bacteria</taxon>
        <taxon>Bacillati</taxon>
        <taxon>Candidatus Margulisiibacteriota</taxon>
        <taxon>Candidatus Termititenacia</taxon>
        <taxon>Candidatus Termititenacales</taxon>
        <taxon>Candidatus Termititenacaceae</taxon>
        <taxon>Candidatus Termititenax</taxon>
    </lineage>
</organism>
<keyword evidence="3" id="KW-0540">Nuclease</keyword>
<accession>A0A388TI93</accession>
<comment type="caution">
    <text evidence="7">The sequence shown here is derived from an EMBL/GenBank/DDBJ whole genome shotgun (WGS) entry which is preliminary data.</text>
</comment>
<dbReference type="HAMAP" id="MF_00337">
    <property type="entry name" value="Exonuc_7_S"/>
    <property type="match status" value="1"/>
</dbReference>
<dbReference type="GO" id="GO:0005829">
    <property type="term" value="C:cytosol"/>
    <property type="evidence" value="ECO:0007669"/>
    <property type="project" value="TreeGrafter"/>
</dbReference>
<dbReference type="GO" id="GO:0006308">
    <property type="term" value="P:DNA catabolic process"/>
    <property type="evidence" value="ECO:0007669"/>
    <property type="project" value="UniProtKB-UniRule"/>
</dbReference>
<dbReference type="EMBL" id="BGZO01000064">
    <property type="protein sequence ID" value="GBR76912.1"/>
    <property type="molecule type" value="Genomic_DNA"/>
</dbReference>
<dbReference type="Gene3D" id="1.10.287.1040">
    <property type="entry name" value="Exonuclease VII, small subunit"/>
    <property type="match status" value="1"/>
</dbReference>
<dbReference type="Proteomes" id="UP000275925">
    <property type="component" value="Unassembled WGS sequence"/>
</dbReference>
<dbReference type="EC" id="3.1.11.6" evidence="6"/>
<reference evidence="7 8" key="1">
    <citation type="journal article" date="2019" name="ISME J.">
        <title>Genome analyses of uncultured TG2/ZB3 bacteria in 'Margulisbacteria' specifically attached to ectosymbiotic spirochetes of protists in the termite gut.</title>
        <authorList>
            <person name="Utami Y.D."/>
            <person name="Kuwahara H."/>
            <person name="Igai K."/>
            <person name="Murakami T."/>
            <person name="Sugaya K."/>
            <person name="Morikawa T."/>
            <person name="Nagura Y."/>
            <person name="Yuki M."/>
            <person name="Deevong P."/>
            <person name="Inoue T."/>
            <person name="Kihara K."/>
            <person name="Lo N."/>
            <person name="Yamada A."/>
            <person name="Ohkuma M."/>
            <person name="Hongoh Y."/>
        </authorList>
    </citation>
    <scope>NUCLEOTIDE SEQUENCE [LARGE SCALE GENOMIC DNA]</scope>
    <source>
        <strain evidence="7">NkOx7-02</strain>
    </source>
</reference>
<dbReference type="InterPro" id="IPR003761">
    <property type="entry name" value="Exonuc_VII_S"/>
</dbReference>
<keyword evidence="2" id="KW-0963">Cytoplasm</keyword>
<evidence type="ECO:0000256" key="2">
    <source>
        <dbReference type="ARBA" id="ARBA00022490"/>
    </source>
</evidence>
<dbReference type="PANTHER" id="PTHR34137:SF1">
    <property type="entry name" value="EXODEOXYRIBONUCLEASE 7 SMALL SUBUNIT"/>
    <property type="match status" value="1"/>
</dbReference>
<gene>
    <name evidence="7" type="primary">xseB</name>
    <name evidence="7" type="ORF">NO2_1384</name>
</gene>
<evidence type="ECO:0000313" key="7">
    <source>
        <dbReference type="EMBL" id="GBR76912.1"/>
    </source>
</evidence>
<sequence>KCYNPRMTFEVDLKKLEKIVEDLSSGEKTLDEAVELYKSGLTLTKTCHDYLQVVEKEVKMITRQNGKIEESDFAP</sequence>
<dbReference type="PIRSF" id="PIRSF006488">
    <property type="entry name" value="Exonuc_VII_S"/>
    <property type="match status" value="1"/>
</dbReference>
<dbReference type="Pfam" id="PF02609">
    <property type="entry name" value="Exonuc_VII_S"/>
    <property type="match status" value="1"/>
</dbReference>
<dbReference type="AlphaFoldDB" id="A0A388TI93"/>
<keyword evidence="4" id="KW-0378">Hydrolase</keyword>
<keyword evidence="5" id="KW-0269">Exonuclease</keyword>